<dbReference type="Pfam" id="PF11951">
    <property type="entry name" value="Fungal_trans_2"/>
    <property type="match status" value="1"/>
</dbReference>
<keyword evidence="2" id="KW-1185">Reference proteome</keyword>
<proteinExistence type="predicted"/>
<dbReference type="GO" id="GO:0001228">
    <property type="term" value="F:DNA-binding transcription activator activity, RNA polymerase II-specific"/>
    <property type="evidence" value="ECO:0007669"/>
    <property type="project" value="TreeGrafter"/>
</dbReference>
<organism evidence="1 2">
    <name type="scientific">Oidiodendron maius (strain Zn)</name>
    <dbReference type="NCBI Taxonomy" id="913774"/>
    <lineage>
        <taxon>Eukaryota</taxon>
        <taxon>Fungi</taxon>
        <taxon>Dikarya</taxon>
        <taxon>Ascomycota</taxon>
        <taxon>Pezizomycotina</taxon>
        <taxon>Leotiomycetes</taxon>
        <taxon>Leotiomycetes incertae sedis</taxon>
        <taxon>Myxotrichaceae</taxon>
        <taxon>Oidiodendron</taxon>
    </lineage>
</organism>
<evidence type="ECO:0000313" key="1">
    <source>
        <dbReference type="EMBL" id="KIN05102.1"/>
    </source>
</evidence>
<name>A0A0C3HSB0_OIDMZ</name>
<reference evidence="2" key="2">
    <citation type="submission" date="2015-01" db="EMBL/GenBank/DDBJ databases">
        <title>Evolutionary Origins and Diversification of the Mycorrhizal Mutualists.</title>
        <authorList>
            <consortium name="DOE Joint Genome Institute"/>
            <consortium name="Mycorrhizal Genomics Consortium"/>
            <person name="Kohler A."/>
            <person name="Kuo A."/>
            <person name="Nagy L.G."/>
            <person name="Floudas D."/>
            <person name="Copeland A."/>
            <person name="Barry K.W."/>
            <person name="Cichocki N."/>
            <person name="Veneault-Fourrey C."/>
            <person name="LaButti K."/>
            <person name="Lindquist E.A."/>
            <person name="Lipzen A."/>
            <person name="Lundell T."/>
            <person name="Morin E."/>
            <person name="Murat C."/>
            <person name="Riley R."/>
            <person name="Ohm R."/>
            <person name="Sun H."/>
            <person name="Tunlid A."/>
            <person name="Henrissat B."/>
            <person name="Grigoriev I.V."/>
            <person name="Hibbett D.S."/>
            <person name="Martin F."/>
        </authorList>
    </citation>
    <scope>NUCLEOTIDE SEQUENCE [LARGE SCALE GENOMIC DNA]</scope>
    <source>
        <strain evidence="2">Zn</strain>
    </source>
</reference>
<protein>
    <submittedName>
        <fullName evidence="1">Uncharacterized protein</fullName>
    </submittedName>
</protein>
<dbReference type="InterPro" id="IPR053157">
    <property type="entry name" value="Sterol_Uptake_Regulator"/>
</dbReference>
<dbReference type="PANTHER" id="PTHR47784:SF5">
    <property type="entry name" value="STEROL UPTAKE CONTROL PROTEIN 2"/>
    <property type="match status" value="1"/>
</dbReference>
<gene>
    <name evidence="1" type="ORF">OIDMADRAFT_157725</name>
</gene>
<dbReference type="AlphaFoldDB" id="A0A0C3HSB0"/>
<reference evidence="1 2" key="1">
    <citation type="submission" date="2014-04" db="EMBL/GenBank/DDBJ databases">
        <authorList>
            <consortium name="DOE Joint Genome Institute"/>
            <person name="Kuo A."/>
            <person name="Martino E."/>
            <person name="Perotto S."/>
            <person name="Kohler A."/>
            <person name="Nagy L.G."/>
            <person name="Floudas D."/>
            <person name="Copeland A."/>
            <person name="Barry K.W."/>
            <person name="Cichocki N."/>
            <person name="Veneault-Fourrey C."/>
            <person name="LaButti K."/>
            <person name="Lindquist E.A."/>
            <person name="Lipzen A."/>
            <person name="Lundell T."/>
            <person name="Morin E."/>
            <person name="Murat C."/>
            <person name="Sun H."/>
            <person name="Tunlid A."/>
            <person name="Henrissat B."/>
            <person name="Grigoriev I.V."/>
            <person name="Hibbett D.S."/>
            <person name="Martin F."/>
            <person name="Nordberg H.P."/>
            <person name="Cantor M.N."/>
            <person name="Hua S.X."/>
        </authorList>
    </citation>
    <scope>NUCLEOTIDE SEQUENCE [LARGE SCALE GENOMIC DNA]</scope>
    <source>
        <strain evidence="1 2">Zn</strain>
    </source>
</reference>
<dbReference type="Proteomes" id="UP000054321">
    <property type="component" value="Unassembled WGS sequence"/>
</dbReference>
<dbReference type="InterPro" id="IPR021858">
    <property type="entry name" value="Fun_TF"/>
</dbReference>
<dbReference type="HOGENOM" id="CLU_024934_0_2_1"/>
<dbReference type="STRING" id="913774.A0A0C3HSB0"/>
<dbReference type="PANTHER" id="PTHR47784">
    <property type="entry name" value="STEROL UPTAKE CONTROL PROTEIN 2"/>
    <property type="match status" value="1"/>
</dbReference>
<dbReference type="OrthoDB" id="5386330at2759"/>
<sequence>MTHLDEFGNIQLSFSFTDFELLHHWTLATAKSLAPNASLQRAMREVVPLLAMKYRYLMHAILAISALHIAYLRPEESESYLLSAVHHEAIALPLIRSALTELDEENCHVLYACGHLIVKYAFACPHIPGSLVFSSGAGTLSEFVPLLRGAFSVHDHCLPWLAAGPLGSCLELPVNPNPDFSQYPNDARLAALLPLIFDTSEDAPVYREALDSLRRLFAMIATPNQTMSTKTIVYCWPAQVPQRYLLLMSERQPKALVILAHYCIMLNMLNTFWFMEDCAVRVLRQCRQDLSDEWLPHIQWPLSVVGLSDSED</sequence>
<accession>A0A0C3HSB0</accession>
<dbReference type="EMBL" id="KN832872">
    <property type="protein sequence ID" value="KIN05102.1"/>
    <property type="molecule type" value="Genomic_DNA"/>
</dbReference>
<evidence type="ECO:0000313" key="2">
    <source>
        <dbReference type="Proteomes" id="UP000054321"/>
    </source>
</evidence>
<dbReference type="InParanoid" id="A0A0C3HSB0"/>
<dbReference type="FunCoup" id="A0A0C3HSB0">
    <property type="interactions" value="666"/>
</dbReference>